<dbReference type="AlphaFoldDB" id="A0A124GMF6"/>
<proteinExistence type="predicted"/>
<dbReference type="Pfam" id="PF05919">
    <property type="entry name" value="Mitovir_RNA_pol"/>
    <property type="match status" value="1"/>
</dbReference>
<comment type="caution">
    <text evidence="1">The sequence shown here is derived from an EMBL/GenBank/DDBJ whole genome shotgun (WGS) entry which is preliminary data.</text>
</comment>
<reference evidence="1" key="1">
    <citation type="journal article" date="2015" name="Genome Biol. Evol.">
        <title>Organellar Genomes of White Spruce (Picea glauca): Assembly and Annotation.</title>
        <authorList>
            <person name="Jackman S.D."/>
            <person name="Warren R.L."/>
            <person name="Gibb E.A."/>
            <person name="Vandervalk B.P."/>
            <person name="Mohamadi H."/>
            <person name="Chu J."/>
            <person name="Raymond A."/>
            <person name="Pleasance S."/>
            <person name="Coope R."/>
            <person name="Wildung M.R."/>
            <person name="Ritland C.E."/>
            <person name="Bousquet J."/>
            <person name="Jones S.J."/>
            <person name="Bohlmann J."/>
            <person name="Birol I."/>
        </authorList>
    </citation>
    <scope>NUCLEOTIDE SEQUENCE [LARGE SCALE GENOMIC DNA]</scope>
    <source>
        <tissue evidence="1">Flushing bud</tissue>
    </source>
</reference>
<name>A0A124GMF6_PICGL</name>
<dbReference type="InterPro" id="IPR008686">
    <property type="entry name" value="RNA_pol_mitovir"/>
</dbReference>
<protein>
    <submittedName>
        <fullName evidence="1">Uncharacterized protein</fullName>
    </submittedName>
</protein>
<accession>A0A124GMF6</accession>
<organism evidence="1">
    <name type="scientific">Picea glauca</name>
    <name type="common">White spruce</name>
    <name type="synonym">Pinus glauca</name>
    <dbReference type="NCBI Taxonomy" id="3330"/>
    <lineage>
        <taxon>Eukaryota</taxon>
        <taxon>Viridiplantae</taxon>
        <taxon>Streptophyta</taxon>
        <taxon>Embryophyta</taxon>
        <taxon>Tracheophyta</taxon>
        <taxon>Spermatophyta</taxon>
        <taxon>Pinopsida</taxon>
        <taxon>Pinidae</taxon>
        <taxon>Conifers I</taxon>
        <taxon>Pinales</taxon>
        <taxon>Pinaceae</taxon>
        <taxon>Picea</taxon>
    </lineage>
</organism>
<geneLocation type="mitochondrion" evidence="1"/>
<gene>
    <name evidence="1" type="ORF">ABT39_MTgene2605</name>
</gene>
<evidence type="ECO:0000313" key="1">
    <source>
        <dbReference type="EMBL" id="KUM45503.1"/>
    </source>
</evidence>
<keyword evidence="1" id="KW-0496">Mitochondrion</keyword>
<dbReference type="EMBL" id="LKAM01000018">
    <property type="protein sequence ID" value="KUM45503.1"/>
    <property type="molecule type" value="Genomic_DNA"/>
</dbReference>
<sequence length="95" mass="10937">MIVQFCAASVGKKGLYFNYALLGDDIFIVDKEVADEYLTVMDALAVEISTTVVSQHGTLEFAERVRLTYIEKRAKTQRKLLPLNQHPNHQQRRQR</sequence>
<dbReference type="PANTHER" id="PTHR34456">
    <property type="entry name" value="MITOVIRUS RNA-DEPENDENT RNA POLYMERASE"/>
    <property type="match status" value="1"/>
</dbReference>
<dbReference type="PANTHER" id="PTHR34456:SF13">
    <property type="entry name" value="REVERSE TRANSCRIPTASE DOMAIN-CONTAINING PROTEIN"/>
    <property type="match status" value="1"/>
</dbReference>